<dbReference type="EMBL" id="JAVHJV010000018">
    <property type="protein sequence ID" value="KAK5937169.1"/>
    <property type="molecule type" value="Genomic_DNA"/>
</dbReference>
<evidence type="ECO:0000256" key="2">
    <source>
        <dbReference type="SAM" id="MobiDB-lite"/>
    </source>
</evidence>
<gene>
    <name evidence="3" type="ORF">PMZ80_010469</name>
</gene>
<dbReference type="Gene3D" id="3.10.129.10">
    <property type="entry name" value="Hotdog Thioesterase"/>
    <property type="match status" value="1"/>
</dbReference>
<accession>A0ABR0R978</accession>
<reference evidence="3 4" key="1">
    <citation type="journal article" date="2023" name="Res Sq">
        <title>Genomic and morphological characterization of Knufia obscura isolated from the Mars 2020 spacecraft assembly facility.</title>
        <authorList>
            <person name="Chander A.M."/>
            <person name="Teixeira M.M."/>
            <person name="Singh N.K."/>
            <person name="Williams M.P."/>
            <person name="Parker C.W."/>
            <person name="Leo P."/>
            <person name="Stajich J.E."/>
            <person name="Torok T."/>
            <person name="Tighe S."/>
            <person name="Mason C.E."/>
            <person name="Venkateswaran K."/>
        </authorList>
    </citation>
    <scope>NUCLEOTIDE SEQUENCE [LARGE SCALE GENOMIC DNA]</scope>
    <source>
        <strain evidence="3 4">CCFEE 5817</strain>
    </source>
</reference>
<dbReference type="GeneID" id="90003918"/>
<keyword evidence="4" id="KW-1185">Reference proteome</keyword>
<organism evidence="3 4">
    <name type="scientific">Knufia obscura</name>
    <dbReference type="NCBI Taxonomy" id="1635080"/>
    <lineage>
        <taxon>Eukaryota</taxon>
        <taxon>Fungi</taxon>
        <taxon>Dikarya</taxon>
        <taxon>Ascomycota</taxon>
        <taxon>Pezizomycotina</taxon>
        <taxon>Eurotiomycetes</taxon>
        <taxon>Chaetothyriomycetidae</taxon>
        <taxon>Chaetothyriales</taxon>
        <taxon>Trichomeriaceae</taxon>
        <taxon>Knufia</taxon>
    </lineage>
</organism>
<proteinExistence type="inferred from homology"/>
<evidence type="ECO:0000256" key="1">
    <source>
        <dbReference type="ARBA" id="ARBA00038476"/>
    </source>
</evidence>
<evidence type="ECO:0000313" key="4">
    <source>
        <dbReference type="Proteomes" id="UP001334248"/>
    </source>
</evidence>
<evidence type="ECO:0000313" key="3">
    <source>
        <dbReference type="EMBL" id="KAK5937169.1"/>
    </source>
</evidence>
<dbReference type="PANTHER" id="PTHR12475">
    <property type="match status" value="1"/>
</dbReference>
<dbReference type="InterPro" id="IPR051490">
    <property type="entry name" value="THEM6_lcsJ_thioesterase"/>
</dbReference>
<dbReference type="RefSeq" id="XP_064725259.1">
    <property type="nucleotide sequence ID" value="XM_064878858.1"/>
</dbReference>
<dbReference type="Pfam" id="PF13279">
    <property type="entry name" value="4HBT_2"/>
    <property type="match status" value="1"/>
</dbReference>
<name>A0ABR0R978_9EURO</name>
<feature type="region of interest" description="Disordered" evidence="2">
    <location>
        <begin position="190"/>
        <end position="212"/>
    </location>
</feature>
<feature type="region of interest" description="Disordered" evidence="2">
    <location>
        <begin position="292"/>
        <end position="311"/>
    </location>
</feature>
<comment type="similarity">
    <text evidence="1">Belongs to the lcsJ thioesterase family.</text>
</comment>
<dbReference type="CDD" id="cd00586">
    <property type="entry name" value="4HBT"/>
    <property type="match status" value="1"/>
</dbReference>
<sequence length="365" mass="41129">MLALLSTVFSLRNVLLLFCLLNLKNLPLAWELRLLYRGWRSWRSKRDVARILDTAASRASPDSKAPASSHPLFAPLTISSRTPLLEIDHNIHKSNSTYFSDLDESRTALVVHLLSSTKFSPAELDKAGYKGAFAVILGSVHTSFLKEIKAYERYEVRSRVLSWDQKWIIIGSVFVRPKNAKDRIREAKDRARKAKLEGKSEAENKTPPDEHDGGEVLLATCLSKYVVKKGRFTVSPEWCWVSAGWMPEKPADRTTPPVVVDSSAAMTPDTEQIDSAVKLTAADLRRRAQETAAKAAEKLEEDMKNGTEEKLSKADEACRQAASNWSWDDIEAERTRGMKIAENWLGLDRSLKEQWEEDFARGIGR</sequence>
<dbReference type="SUPFAM" id="SSF54637">
    <property type="entry name" value="Thioesterase/thiol ester dehydrase-isomerase"/>
    <property type="match status" value="1"/>
</dbReference>
<dbReference type="PANTHER" id="PTHR12475:SF4">
    <property type="entry name" value="PROTEIN THEM6"/>
    <property type="match status" value="1"/>
</dbReference>
<protein>
    <submittedName>
        <fullName evidence="3">Uncharacterized protein</fullName>
    </submittedName>
</protein>
<dbReference type="InterPro" id="IPR029069">
    <property type="entry name" value="HotDog_dom_sf"/>
</dbReference>
<comment type="caution">
    <text evidence="3">The sequence shown here is derived from an EMBL/GenBank/DDBJ whole genome shotgun (WGS) entry which is preliminary data.</text>
</comment>
<dbReference type="Proteomes" id="UP001334248">
    <property type="component" value="Unassembled WGS sequence"/>
</dbReference>